<dbReference type="eggNOG" id="KOG2392">
    <property type="taxonomic scope" value="Eukaryota"/>
</dbReference>
<proteinExistence type="inferred from homology"/>
<dbReference type="GO" id="GO:0004867">
    <property type="term" value="F:serine-type endopeptidase inhibitor activity"/>
    <property type="evidence" value="ECO:0007669"/>
    <property type="project" value="UniProtKB-KW"/>
</dbReference>
<dbReference type="Gene3D" id="3.30.497.10">
    <property type="entry name" value="Antithrombin, subunit I, domain 2"/>
    <property type="match status" value="4"/>
</dbReference>
<comment type="function">
    <text evidence="4">Probable serine protease inhibitor.</text>
</comment>
<keyword evidence="3" id="KW-0722">Serine protease inhibitor</keyword>
<dbReference type="InterPro" id="IPR023796">
    <property type="entry name" value="Serpin_dom"/>
</dbReference>
<evidence type="ECO:0000256" key="1">
    <source>
        <dbReference type="ARBA" id="ARBA00009500"/>
    </source>
</evidence>
<reference evidence="7" key="1">
    <citation type="journal article" date="2009" name="Rice">
        <title>De Novo Next Generation Sequencing of Plant Genomes.</title>
        <authorList>
            <person name="Rounsley S."/>
            <person name="Marri P.R."/>
            <person name="Yu Y."/>
            <person name="He R."/>
            <person name="Sisneros N."/>
            <person name="Goicoechea J.L."/>
            <person name="Lee S.J."/>
            <person name="Angelova A."/>
            <person name="Kudrna D."/>
            <person name="Luo M."/>
            <person name="Affourtit J."/>
            <person name="Desany B."/>
            <person name="Knight J."/>
            <person name="Niazi F."/>
            <person name="Egholm M."/>
            <person name="Wing R.A."/>
        </authorList>
    </citation>
    <scope>NUCLEOTIDE SEQUENCE [LARGE SCALE GENOMIC DNA]</scope>
    <source>
        <strain evidence="7">cv. IRGC 105608</strain>
    </source>
</reference>
<evidence type="ECO:0000313" key="8">
    <source>
        <dbReference type="Proteomes" id="UP000026960"/>
    </source>
</evidence>
<feature type="domain" description="Serpin" evidence="6">
    <location>
        <begin position="583"/>
        <end position="988"/>
    </location>
</feature>
<dbReference type="CDD" id="cd02043">
    <property type="entry name" value="serpinP_plants"/>
    <property type="match status" value="1"/>
</dbReference>
<reference evidence="7" key="2">
    <citation type="submission" date="2015-03" db="UniProtKB">
        <authorList>
            <consortium name="EnsemblPlants"/>
        </authorList>
    </citation>
    <scope>IDENTIFICATION</scope>
</reference>
<evidence type="ECO:0000256" key="3">
    <source>
        <dbReference type="ARBA" id="ARBA00022900"/>
    </source>
</evidence>
<dbReference type="Gramene" id="OBART11G07810.1">
    <property type="protein sequence ID" value="OBART11G07810.1"/>
    <property type="gene ID" value="OBART11G07810"/>
</dbReference>
<evidence type="ECO:0000256" key="4">
    <source>
        <dbReference type="ARBA" id="ARBA00049586"/>
    </source>
</evidence>
<feature type="domain" description="Serpin" evidence="6">
    <location>
        <begin position="16"/>
        <end position="346"/>
    </location>
</feature>
<dbReference type="SMART" id="SM00093">
    <property type="entry name" value="SERPIN"/>
    <property type="match status" value="2"/>
</dbReference>
<dbReference type="PANTHER" id="PTHR11461">
    <property type="entry name" value="SERINE PROTEASE INHIBITOR, SERPIN"/>
    <property type="match status" value="1"/>
</dbReference>
<dbReference type="PaxDb" id="65489-OBART11G07810.1"/>
<dbReference type="AlphaFoldDB" id="A0A0D3HJZ0"/>
<evidence type="ECO:0000259" key="6">
    <source>
        <dbReference type="SMART" id="SM00093"/>
    </source>
</evidence>
<evidence type="ECO:0000256" key="5">
    <source>
        <dbReference type="RuleBase" id="RU000411"/>
    </source>
</evidence>
<dbReference type="HOGENOM" id="CLU_290254_0_0_1"/>
<dbReference type="Gene3D" id="2.30.39.10">
    <property type="entry name" value="Alpha-1-antitrypsin, domain 1"/>
    <property type="match status" value="4"/>
</dbReference>
<dbReference type="EnsemblPlants" id="OBART11G07810.1">
    <property type="protein sequence ID" value="OBART11G07810.1"/>
    <property type="gene ID" value="OBART11G07810"/>
</dbReference>
<dbReference type="GO" id="GO:0005615">
    <property type="term" value="C:extracellular space"/>
    <property type="evidence" value="ECO:0007669"/>
    <property type="project" value="InterPro"/>
</dbReference>
<name>A0A0D3HJZ0_9ORYZ</name>
<evidence type="ECO:0000256" key="2">
    <source>
        <dbReference type="ARBA" id="ARBA00022690"/>
    </source>
</evidence>
<dbReference type="InterPro" id="IPR042185">
    <property type="entry name" value="Serpin_sf_2"/>
</dbReference>
<dbReference type="InterPro" id="IPR036186">
    <property type="entry name" value="Serpin_sf"/>
</dbReference>
<dbReference type="Pfam" id="PF00079">
    <property type="entry name" value="Serpin"/>
    <property type="match status" value="4"/>
</dbReference>
<dbReference type="InterPro" id="IPR042178">
    <property type="entry name" value="Serpin_sf_1"/>
</dbReference>
<evidence type="ECO:0000313" key="7">
    <source>
        <dbReference type="EnsemblPlants" id="OBART11G07810.1"/>
    </source>
</evidence>
<keyword evidence="8" id="KW-1185">Reference proteome</keyword>
<dbReference type="PANTHER" id="PTHR11461:SF209">
    <property type="entry name" value="SERPIN-Z8-RELATED"/>
    <property type="match status" value="1"/>
</dbReference>
<dbReference type="InterPro" id="IPR000215">
    <property type="entry name" value="Serpin_fam"/>
</dbReference>
<organism evidence="7">
    <name type="scientific">Oryza barthii</name>
    <dbReference type="NCBI Taxonomy" id="65489"/>
    <lineage>
        <taxon>Eukaryota</taxon>
        <taxon>Viridiplantae</taxon>
        <taxon>Streptophyta</taxon>
        <taxon>Embryophyta</taxon>
        <taxon>Tracheophyta</taxon>
        <taxon>Spermatophyta</taxon>
        <taxon>Magnoliopsida</taxon>
        <taxon>Liliopsida</taxon>
        <taxon>Poales</taxon>
        <taxon>Poaceae</taxon>
        <taxon>BOP clade</taxon>
        <taxon>Oryzoideae</taxon>
        <taxon>Oryzeae</taxon>
        <taxon>Oryzinae</taxon>
        <taxon>Oryza</taxon>
    </lineage>
</organism>
<protein>
    <recommendedName>
        <fullName evidence="6">Serpin domain-containing protein</fullName>
    </recommendedName>
</protein>
<sequence>MEDAACNCGGMTAFALRLAKHLADDGGNRNVVFSPASLYTALALVAAGAQGTTLHELLALLGASSLDDLAESVHRAVEPKRSRKKINKWVSKATNKLIPEILPDGSVHRLTTLVLVNALYFKGKWSDPFPRESTTTGKFHRLDGTSVDPGGSVHIGFYDGFNVLKLPYNGGLLSMYIFLLDARDGVPALVNKMAAASSGSFLRDHRPGRRRINVGDLRVPRFKVSFYSQINRVLKGMGVEAAFNDREADMSGMVDGGGRAVEEVFPQGGRGGERGGHGGGRAHGRHVHAVRDELPGARWANFTEFRPTRSESQNPDPEDFVADHLFAFFVVEKSDAVLFAGHVLDPTSSHVSPTSASTATRTSSSRRCPCTPRWRWWCPGHGEPPWTGGPRVSYACGVWHDERLTLKPAYRAAAVETYKAETRAANFQRQPKSSRKKINKWVSKATNKLIPEILPDGSVHRHTALVLVNAIYFKGKWSNPFPRERTATGKFHRLDGSSVDVPFMSSREDQYIGFYDGFKVLKLPYHRTMKNHGDGGDITPAILKHYGENVGLSMYIFLPDARDVLPALEADAGDCGGMTAFALRLAKRLADVGVNNNKNLVFSPASLYAALALVAAGARGTTLDELLALLGAASLDDLEESVRRAVEVGLADESASGGPRVSYACGVWHDETLELKPAYRAAAAGTYKAVTRAANFQRQPKRSRKKINKWVSKATNKLIPEILPDGSVHGGTALVLVNAIYFKGKWSNTFPRESTTTGKFHRLDGSSVDVPFMSSREDQYIGFHDGFKVLKLPYHRTMKNHGDIDGGDTVTDTNITRAILEYYSGENVGLSMYIFLPDERDGLPALVDKMASSSSSSSSFLRDHRPTRRCEVGDLRVPRFKVSFYSQINGVLQGMGVTAAFDAGEADLSGMAEGVDQRGGGLVVEEVFHRAVVEVNEEGTEAAASTACTITLLSMSYPEDFVADHPFAFFVVEETSGAVLFAGHVLDPTSSSE</sequence>
<comment type="similarity">
    <text evidence="1 5">Belongs to the serpin family.</text>
</comment>
<accession>A0A0D3HJZ0</accession>
<dbReference type="STRING" id="65489.A0A0D3HJZ0"/>
<keyword evidence="2" id="KW-0646">Protease inhibitor</keyword>
<dbReference type="Proteomes" id="UP000026960">
    <property type="component" value="Chromosome 11"/>
</dbReference>
<dbReference type="SUPFAM" id="SSF56574">
    <property type="entry name" value="Serpins"/>
    <property type="match status" value="3"/>
</dbReference>